<comment type="similarity">
    <text evidence="7">Belongs to the CobU/CobP family.</text>
</comment>
<feature type="binding site" evidence="19">
    <location>
        <position position="63"/>
    </location>
    <ligand>
        <name>GTP</name>
        <dbReference type="ChEBI" id="CHEBI:37565"/>
    </ligand>
</feature>
<keyword evidence="14" id="KW-0067">ATP-binding</keyword>
<dbReference type="EC" id="2.7.7.62" evidence="9"/>
<evidence type="ECO:0000256" key="19">
    <source>
        <dbReference type="PIRSR" id="PIRSR006135-2"/>
    </source>
</evidence>
<comment type="catalytic activity">
    <reaction evidence="3">
        <text>adenosylcob(III)inamide + GTP = adenosylcob(III)inamide phosphate + GDP + H(+)</text>
        <dbReference type="Rhea" id="RHEA:15765"/>
        <dbReference type="ChEBI" id="CHEBI:2480"/>
        <dbReference type="ChEBI" id="CHEBI:15378"/>
        <dbReference type="ChEBI" id="CHEBI:37565"/>
        <dbReference type="ChEBI" id="CHEBI:58189"/>
        <dbReference type="ChEBI" id="CHEBI:58502"/>
        <dbReference type="EC" id="2.7.1.156"/>
    </reaction>
</comment>
<evidence type="ECO:0000256" key="10">
    <source>
        <dbReference type="ARBA" id="ARBA00022573"/>
    </source>
</evidence>
<dbReference type="RefSeq" id="WP_184308210.1">
    <property type="nucleotide sequence ID" value="NZ_JACHEN010000003.1"/>
</dbReference>
<dbReference type="Gene3D" id="3.40.50.300">
    <property type="entry name" value="P-loop containing nucleotide triphosphate hydrolases"/>
    <property type="match status" value="1"/>
</dbReference>
<organism evidence="20 21">
    <name type="scientific">Anaerosolibacter carboniphilus</name>
    <dbReference type="NCBI Taxonomy" id="1417629"/>
    <lineage>
        <taxon>Bacteria</taxon>
        <taxon>Bacillati</taxon>
        <taxon>Bacillota</taxon>
        <taxon>Clostridia</taxon>
        <taxon>Peptostreptococcales</taxon>
        <taxon>Thermotaleaceae</taxon>
        <taxon>Anaerosolibacter</taxon>
    </lineage>
</organism>
<feature type="binding site" evidence="19">
    <location>
        <begin position="35"/>
        <end position="37"/>
    </location>
    <ligand>
        <name>GTP</name>
        <dbReference type="ChEBI" id="CHEBI:37565"/>
    </ligand>
</feature>
<dbReference type="Pfam" id="PF02283">
    <property type="entry name" value="CobU"/>
    <property type="match status" value="1"/>
</dbReference>
<keyword evidence="20" id="KW-0548">Nucleotidyltransferase</keyword>
<protein>
    <recommendedName>
        <fullName evidence="16">Adenosylcobinamide kinase</fullName>
        <ecNumber evidence="8">2.7.1.156</ecNumber>
        <ecNumber evidence="9">2.7.7.62</ecNumber>
    </recommendedName>
    <alternativeName>
        <fullName evidence="17">Adenosylcobinamide-phosphate guanylyltransferase</fullName>
    </alternativeName>
</protein>
<dbReference type="PANTHER" id="PTHR34848">
    <property type="match status" value="1"/>
</dbReference>
<accession>A0A841KMW6</accession>
<keyword evidence="11 20" id="KW-0808">Transferase</keyword>
<keyword evidence="15 19" id="KW-0342">GTP-binding</keyword>
<keyword evidence="10" id="KW-0169">Cobalamin biosynthesis</keyword>
<feature type="active site" description="GMP-histidine intermediate" evidence="18">
    <location>
        <position position="51"/>
    </location>
</feature>
<dbReference type="PIRSF" id="PIRSF006135">
    <property type="entry name" value="CobU"/>
    <property type="match status" value="1"/>
</dbReference>
<dbReference type="EC" id="2.7.1.156" evidence="8"/>
<dbReference type="AlphaFoldDB" id="A0A841KMW6"/>
<evidence type="ECO:0000256" key="8">
    <source>
        <dbReference type="ARBA" id="ARBA00012016"/>
    </source>
</evidence>
<dbReference type="EMBL" id="JACHEN010000003">
    <property type="protein sequence ID" value="MBB6214611.1"/>
    <property type="molecule type" value="Genomic_DNA"/>
</dbReference>
<keyword evidence="21" id="KW-1185">Reference proteome</keyword>
<comment type="pathway">
    <text evidence="5">Cofactor biosynthesis; adenosylcobalamin biosynthesis; adenosylcobalamin from cob(II)yrinate a,c-diamide: step 6/7.</text>
</comment>
<evidence type="ECO:0000256" key="1">
    <source>
        <dbReference type="ARBA" id="ARBA00000312"/>
    </source>
</evidence>
<dbReference type="InterPro" id="IPR003203">
    <property type="entry name" value="CobU/CobP"/>
</dbReference>
<evidence type="ECO:0000256" key="4">
    <source>
        <dbReference type="ARBA" id="ARBA00003889"/>
    </source>
</evidence>
<comment type="function">
    <text evidence="4">Catalyzes ATP-dependent phosphorylation of adenosylcobinamide and addition of GMP to adenosylcobinamide phosphate.</text>
</comment>
<feature type="binding site" evidence="19">
    <location>
        <position position="85"/>
    </location>
    <ligand>
        <name>GTP</name>
        <dbReference type="ChEBI" id="CHEBI:37565"/>
    </ligand>
</feature>
<dbReference type="GO" id="GO:0005524">
    <property type="term" value="F:ATP binding"/>
    <property type="evidence" value="ECO:0007669"/>
    <property type="project" value="UniProtKB-KW"/>
</dbReference>
<evidence type="ECO:0000256" key="7">
    <source>
        <dbReference type="ARBA" id="ARBA00007490"/>
    </source>
</evidence>
<dbReference type="GO" id="GO:0008820">
    <property type="term" value="F:cobinamide phosphate guanylyltransferase activity"/>
    <property type="evidence" value="ECO:0007669"/>
    <property type="project" value="UniProtKB-EC"/>
</dbReference>
<evidence type="ECO:0000256" key="2">
    <source>
        <dbReference type="ARBA" id="ARBA00000711"/>
    </source>
</evidence>
<dbReference type="GO" id="GO:0043752">
    <property type="term" value="F:adenosylcobinamide kinase activity"/>
    <property type="evidence" value="ECO:0007669"/>
    <property type="project" value="UniProtKB-EC"/>
</dbReference>
<evidence type="ECO:0000256" key="5">
    <source>
        <dbReference type="ARBA" id="ARBA00004692"/>
    </source>
</evidence>
<dbReference type="Proteomes" id="UP000579281">
    <property type="component" value="Unassembled WGS sequence"/>
</dbReference>
<evidence type="ECO:0000256" key="17">
    <source>
        <dbReference type="ARBA" id="ARBA00030571"/>
    </source>
</evidence>
<dbReference type="NCBIfam" id="NF004469">
    <property type="entry name" value="PRK05800.1"/>
    <property type="match status" value="1"/>
</dbReference>
<evidence type="ECO:0000256" key="9">
    <source>
        <dbReference type="ARBA" id="ARBA00012523"/>
    </source>
</evidence>
<evidence type="ECO:0000313" key="20">
    <source>
        <dbReference type="EMBL" id="MBB6214611.1"/>
    </source>
</evidence>
<dbReference type="UniPathway" id="UPA00148">
    <property type="reaction ID" value="UER00236"/>
</dbReference>
<evidence type="ECO:0000256" key="3">
    <source>
        <dbReference type="ARBA" id="ARBA00001522"/>
    </source>
</evidence>
<dbReference type="InterPro" id="IPR027417">
    <property type="entry name" value="P-loop_NTPase"/>
</dbReference>
<keyword evidence="13 20" id="KW-0418">Kinase</keyword>
<evidence type="ECO:0000256" key="18">
    <source>
        <dbReference type="PIRSR" id="PIRSR006135-1"/>
    </source>
</evidence>
<keyword evidence="12 19" id="KW-0547">Nucleotide-binding</keyword>
<dbReference type="PANTHER" id="PTHR34848:SF1">
    <property type="entry name" value="BIFUNCTIONAL ADENOSYLCOBALAMIN BIOSYNTHESIS PROTEIN COBU"/>
    <property type="match status" value="1"/>
</dbReference>
<comment type="catalytic activity">
    <reaction evidence="1">
        <text>adenosylcob(III)inamide + ATP = adenosylcob(III)inamide phosphate + ADP + H(+)</text>
        <dbReference type="Rhea" id="RHEA:15769"/>
        <dbReference type="ChEBI" id="CHEBI:2480"/>
        <dbReference type="ChEBI" id="CHEBI:15378"/>
        <dbReference type="ChEBI" id="CHEBI:30616"/>
        <dbReference type="ChEBI" id="CHEBI:58502"/>
        <dbReference type="ChEBI" id="CHEBI:456216"/>
        <dbReference type="EC" id="2.7.1.156"/>
    </reaction>
</comment>
<name>A0A841KMW6_9FIRM</name>
<evidence type="ECO:0000256" key="13">
    <source>
        <dbReference type="ARBA" id="ARBA00022777"/>
    </source>
</evidence>
<gene>
    <name evidence="20" type="ORF">HNQ80_000694</name>
</gene>
<feature type="binding site" evidence="19">
    <location>
        <begin position="52"/>
        <end position="55"/>
    </location>
    <ligand>
        <name>GTP</name>
        <dbReference type="ChEBI" id="CHEBI:37565"/>
    </ligand>
</feature>
<feature type="binding site" evidence="19">
    <location>
        <begin position="10"/>
        <end position="17"/>
    </location>
    <ligand>
        <name>GTP</name>
        <dbReference type="ChEBI" id="CHEBI:37565"/>
    </ligand>
</feature>
<dbReference type="CDD" id="cd00544">
    <property type="entry name" value="CobU"/>
    <property type="match status" value="1"/>
</dbReference>
<comment type="caution">
    <text evidence="20">The sequence shown here is derived from an EMBL/GenBank/DDBJ whole genome shotgun (WGS) entry which is preliminary data.</text>
</comment>
<dbReference type="GO" id="GO:0005525">
    <property type="term" value="F:GTP binding"/>
    <property type="evidence" value="ECO:0007669"/>
    <property type="project" value="UniProtKB-KW"/>
</dbReference>
<sequence length="187" mass="21117">MRGKITLVTGGARSGKSNFAEELAKTSDMPVAYLATATPFDDGMRDRIKKHRESRPQEWTTYEGFKDLHHVVKDISADHGTVLLDCVTIMVTNLMFEDLTIDWDRINHEQIDIIEAGIKEQVFSLLKSIREYNMWSIIVTNEVGMGIVPENRLSRIFGDIAGRINQIIAAEADDVYFTVSGIPMKIK</sequence>
<dbReference type="GO" id="GO:0009236">
    <property type="term" value="P:cobalamin biosynthetic process"/>
    <property type="evidence" value="ECO:0007669"/>
    <property type="project" value="UniProtKB-UniPathway"/>
</dbReference>
<comment type="pathway">
    <text evidence="6">Cofactor biosynthesis; adenosylcobalamin biosynthesis; adenosylcobalamin from cob(II)yrinate a,c-diamide: step 5/7.</text>
</comment>
<evidence type="ECO:0000256" key="16">
    <source>
        <dbReference type="ARBA" id="ARBA00029570"/>
    </source>
</evidence>
<evidence type="ECO:0000313" key="21">
    <source>
        <dbReference type="Proteomes" id="UP000579281"/>
    </source>
</evidence>
<proteinExistence type="inferred from homology"/>
<evidence type="ECO:0000256" key="15">
    <source>
        <dbReference type="ARBA" id="ARBA00023134"/>
    </source>
</evidence>
<evidence type="ECO:0000256" key="12">
    <source>
        <dbReference type="ARBA" id="ARBA00022741"/>
    </source>
</evidence>
<evidence type="ECO:0000256" key="14">
    <source>
        <dbReference type="ARBA" id="ARBA00022840"/>
    </source>
</evidence>
<reference evidence="20 21" key="1">
    <citation type="submission" date="2020-08" db="EMBL/GenBank/DDBJ databases">
        <title>Genomic Encyclopedia of Type Strains, Phase IV (KMG-IV): sequencing the most valuable type-strain genomes for metagenomic binning, comparative biology and taxonomic classification.</title>
        <authorList>
            <person name="Goeker M."/>
        </authorList>
    </citation>
    <scope>NUCLEOTIDE SEQUENCE [LARGE SCALE GENOMIC DNA]</scope>
    <source>
        <strain evidence="20 21">DSM 103526</strain>
    </source>
</reference>
<evidence type="ECO:0000256" key="6">
    <source>
        <dbReference type="ARBA" id="ARBA00005159"/>
    </source>
</evidence>
<comment type="catalytic activity">
    <reaction evidence="2">
        <text>adenosylcob(III)inamide phosphate + GTP + H(+) = adenosylcob(III)inamide-GDP + diphosphate</text>
        <dbReference type="Rhea" id="RHEA:22712"/>
        <dbReference type="ChEBI" id="CHEBI:15378"/>
        <dbReference type="ChEBI" id="CHEBI:33019"/>
        <dbReference type="ChEBI" id="CHEBI:37565"/>
        <dbReference type="ChEBI" id="CHEBI:58502"/>
        <dbReference type="ChEBI" id="CHEBI:60487"/>
        <dbReference type="EC" id="2.7.7.62"/>
    </reaction>
</comment>
<evidence type="ECO:0000256" key="11">
    <source>
        <dbReference type="ARBA" id="ARBA00022679"/>
    </source>
</evidence>
<dbReference type="SUPFAM" id="SSF52540">
    <property type="entry name" value="P-loop containing nucleoside triphosphate hydrolases"/>
    <property type="match status" value="1"/>
</dbReference>